<dbReference type="Proteomes" id="UP000008909">
    <property type="component" value="Unassembled WGS sequence"/>
</dbReference>
<evidence type="ECO:0000256" key="1">
    <source>
        <dbReference type="SAM" id="MobiDB-lite"/>
    </source>
</evidence>
<proteinExistence type="predicted"/>
<organism evidence="2 3">
    <name type="scientific">Clonorchis sinensis</name>
    <name type="common">Chinese liver fluke</name>
    <dbReference type="NCBI Taxonomy" id="79923"/>
    <lineage>
        <taxon>Eukaryota</taxon>
        <taxon>Metazoa</taxon>
        <taxon>Spiralia</taxon>
        <taxon>Lophotrochozoa</taxon>
        <taxon>Platyhelminthes</taxon>
        <taxon>Trematoda</taxon>
        <taxon>Digenea</taxon>
        <taxon>Opisthorchiida</taxon>
        <taxon>Opisthorchiata</taxon>
        <taxon>Opisthorchiidae</taxon>
        <taxon>Clonorchis</taxon>
    </lineage>
</organism>
<evidence type="ECO:0000313" key="3">
    <source>
        <dbReference type="Proteomes" id="UP000008909"/>
    </source>
</evidence>
<name>G7YJK2_CLOSI</name>
<protein>
    <submittedName>
        <fullName evidence="2">Uncharacterized protein</fullName>
    </submittedName>
</protein>
<dbReference type="EMBL" id="DF143427">
    <property type="protein sequence ID" value="GAA53135.1"/>
    <property type="molecule type" value="Genomic_DNA"/>
</dbReference>
<feature type="region of interest" description="Disordered" evidence="1">
    <location>
        <begin position="311"/>
        <end position="335"/>
    </location>
</feature>
<reference evidence="2" key="1">
    <citation type="journal article" date="2011" name="Genome Biol.">
        <title>The draft genome of the carcinogenic human liver fluke Clonorchis sinensis.</title>
        <authorList>
            <person name="Wang X."/>
            <person name="Chen W."/>
            <person name="Huang Y."/>
            <person name="Sun J."/>
            <person name="Men J."/>
            <person name="Liu H."/>
            <person name="Luo F."/>
            <person name="Guo L."/>
            <person name="Lv X."/>
            <person name="Deng C."/>
            <person name="Zhou C."/>
            <person name="Fan Y."/>
            <person name="Li X."/>
            <person name="Huang L."/>
            <person name="Hu Y."/>
            <person name="Liang C."/>
            <person name="Hu X."/>
            <person name="Xu J."/>
            <person name="Yu X."/>
        </authorList>
    </citation>
    <scope>NUCLEOTIDE SEQUENCE [LARGE SCALE GENOMIC DNA]</scope>
    <source>
        <strain evidence="2">Henan</strain>
    </source>
</reference>
<feature type="compositionally biased region" description="Polar residues" evidence="1">
    <location>
        <begin position="313"/>
        <end position="322"/>
    </location>
</feature>
<keyword evidence="3" id="KW-1185">Reference proteome</keyword>
<sequence>MDRKNGQMMGNLQHLNLNLPGMHGIGTPHLAVHEVPITFDAAAERTKKPPWPHISENLGCSNKTPIVNYATVFSDVNAGKQGSIEPIVLKVNTDKSKYNNNDSRKLPWNWCSAKSVSYCVSLLRRLALRAFNVLRPNFMNFNIPQKLQREVHYLSLVEPPDGITANIKIMETVVIDDPMVRMEQHNAVSDIKHGLGMKPSCCMLERSAAEVDQGSEVDSIYPDSPKHLEDFIMAFSYKKLVSYDIGDRLFHWIQNHLVKQSFENEEFPLTDSVNMRQRTNRQKVVRYKIEKEEKGSSRRKTNYGHIKFVVNASAKQAQNGDSQRAESKRINGRRS</sequence>
<accession>G7YJK2</accession>
<dbReference type="AlphaFoldDB" id="G7YJK2"/>
<reference key="2">
    <citation type="submission" date="2011-10" db="EMBL/GenBank/DDBJ databases">
        <title>The genome and transcriptome sequence of Clonorchis sinensis provide insights into the carcinogenic liver fluke.</title>
        <authorList>
            <person name="Wang X."/>
            <person name="Huang Y."/>
            <person name="Chen W."/>
            <person name="Liu H."/>
            <person name="Guo L."/>
            <person name="Chen Y."/>
            <person name="Luo F."/>
            <person name="Zhou W."/>
            <person name="Sun J."/>
            <person name="Mao Q."/>
            <person name="Liang P."/>
            <person name="Zhou C."/>
            <person name="Tian Y."/>
            <person name="Men J."/>
            <person name="Lv X."/>
            <person name="Huang L."/>
            <person name="Zhou J."/>
            <person name="Hu Y."/>
            <person name="Li R."/>
            <person name="Zhang F."/>
            <person name="Lei H."/>
            <person name="Li X."/>
            <person name="Hu X."/>
            <person name="Liang C."/>
            <person name="Xu J."/>
            <person name="Wu Z."/>
            <person name="Yu X."/>
        </authorList>
    </citation>
    <scope>NUCLEOTIDE SEQUENCE</scope>
    <source>
        <strain>Henan</strain>
    </source>
</reference>
<gene>
    <name evidence="2" type="ORF">CLF_109616</name>
</gene>
<evidence type="ECO:0000313" key="2">
    <source>
        <dbReference type="EMBL" id="GAA53135.1"/>
    </source>
</evidence>